<dbReference type="AlphaFoldDB" id="A0A6N1MI68"/>
<accession>A0A6N1MI68</accession>
<keyword evidence="4" id="KW-0233">DNA recombination</keyword>
<dbReference type="GO" id="GO:0006310">
    <property type="term" value="P:DNA recombination"/>
    <property type="evidence" value="ECO:0007669"/>
    <property type="project" value="UniProtKB-KW"/>
</dbReference>
<dbReference type="Gene3D" id="1.10.150.130">
    <property type="match status" value="1"/>
</dbReference>
<evidence type="ECO:0000259" key="5">
    <source>
        <dbReference type="PROSITE" id="PS51898"/>
    </source>
</evidence>
<dbReference type="PROSITE" id="PS51898">
    <property type="entry name" value="TYR_RECOMBINASE"/>
    <property type="match status" value="1"/>
</dbReference>
<evidence type="ECO:0000313" key="6">
    <source>
        <dbReference type="EMBL" id="QKU21879.1"/>
    </source>
</evidence>
<reference evidence="6 7" key="1">
    <citation type="submission" date="2019-11" db="EMBL/GenBank/DDBJ databases">
        <title>FDA dAtabase for Regulatory Grade micrObial Sequences (FDA-ARGOS): Supporting development and validation of Infectious Disease Dx tests.</title>
        <authorList>
            <person name="Patel R."/>
            <person name="Rucinski S."/>
            <person name="Tallon L."/>
            <person name="Sadzewicz L."/>
            <person name="Vavikolanu K."/>
            <person name="Mehta A."/>
            <person name="Aluvathingal J."/>
            <person name="Nadendla S."/>
            <person name="Nandy P."/>
            <person name="Geyer C."/>
            <person name="Yan Y."/>
            <person name="Sichtig H."/>
        </authorList>
    </citation>
    <scope>NUCLEOTIDE SEQUENCE [LARGE SCALE GENOMIC DNA]</scope>
    <source>
        <strain evidence="6 7">FDAARGOS_557</strain>
    </source>
</reference>
<dbReference type="InterPro" id="IPR025166">
    <property type="entry name" value="Integrase_DNA_bind_dom"/>
</dbReference>
<name>A0A6N1MI68_ACILW</name>
<evidence type="ECO:0000256" key="1">
    <source>
        <dbReference type="ARBA" id="ARBA00008857"/>
    </source>
</evidence>
<sequence>MALSDSWLKSNNGKPREKVEVVTDRDGLSVRITPKGKIVFQYRYRFGGKAKRLDLGTYPLLSLKDARVQVHKYKAELDQGKDPMQLKLKGESDYLKQLTVKDICDLWFNTVAIHKVSYKDDYRAFELHVYPRIGRRICDDVSLQEWSQLLFDIAADAKTVSIKVLGNLRMIMRWGCIHGKLQHQPIQHLRAADLNVKKVKRSRYLSEQEIFWVVHASLRSNAISPKNKAIIIMLLFFGCRVSELRLAKKSDFDFQEMIWHVPPENHKMGDRTHKPIIRPIIPQIVPFIKYVFSLSPDSCEYAFPNLKGKAYTMLAKSFQTTIPVYVNENVRKRFGVEIQHWTTHDLRRTMRTHISELAPPHICEIMLGHGLPAVWGTYDLHEYLDDQAQAYEKWFFKLCAILDNYERFDIKGCISSDSSNPLSLSQASTALIP</sequence>
<dbReference type="InterPro" id="IPR011010">
    <property type="entry name" value="DNA_brk_join_enz"/>
</dbReference>
<dbReference type="PANTHER" id="PTHR30629:SF2">
    <property type="entry name" value="PROPHAGE INTEGRASE INTS-RELATED"/>
    <property type="match status" value="1"/>
</dbReference>
<comment type="similarity">
    <text evidence="1">Belongs to the 'phage' integrase family.</text>
</comment>
<keyword evidence="2" id="KW-0229">DNA integration</keyword>
<dbReference type="RefSeq" id="WP_174894521.1">
    <property type="nucleotide sequence ID" value="NZ_CP054803.1"/>
</dbReference>
<gene>
    <name evidence="6" type="ORF">FOB19_10995</name>
</gene>
<feature type="domain" description="Tyr recombinase" evidence="5">
    <location>
        <begin position="200"/>
        <end position="392"/>
    </location>
</feature>
<evidence type="ECO:0000256" key="4">
    <source>
        <dbReference type="ARBA" id="ARBA00023172"/>
    </source>
</evidence>
<dbReference type="InterPro" id="IPR050808">
    <property type="entry name" value="Phage_Integrase"/>
</dbReference>
<dbReference type="InterPro" id="IPR013762">
    <property type="entry name" value="Integrase-like_cat_sf"/>
</dbReference>
<evidence type="ECO:0000256" key="2">
    <source>
        <dbReference type="ARBA" id="ARBA00022908"/>
    </source>
</evidence>
<dbReference type="InterPro" id="IPR002104">
    <property type="entry name" value="Integrase_catalytic"/>
</dbReference>
<dbReference type="SUPFAM" id="SSF56349">
    <property type="entry name" value="DNA breaking-rejoining enzymes"/>
    <property type="match status" value="1"/>
</dbReference>
<dbReference type="Pfam" id="PF13356">
    <property type="entry name" value="Arm-DNA-bind_3"/>
    <property type="match status" value="1"/>
</dbReference>
<evidence type="ECO:0000256" key="3">
    <source>
        <dbReference type="ARBA" id="ARBA00023125"/>
    </source>
</evidence>
<dbReference type="Proteomes" id="UP000509126">
    <property type="component" value="Chromosome"/>
</dbReference>
<protein>
    <submittedName>
        <fullName evidence="6">Integrase family protein</fullName>
    </submittedName>
</protein>
<proteinExistence type="inferred from homology"/>
<dbReference type="PANTHER" id="PTHR30629">
    <property type="entry name" value="PROPHAGE INTEGRASE"/>
    <property type="match status" value="1"/>
</dbReference>
<evidence type="ECO:0000313" key="7">
    <source>
        <dbReference type="Proteomes" id="UP000509126"/>
    </source>
</evidence>
<dbReference type="Gene3D" id="1.10.443.10">
    <property type="entry name" value="Intergrase catalytic core"/>
    <property type="match status" value="1"/>
</dbReference>
<dbReference type="EMBL" id="CP054803">
    <property type="protein sequence ID" value="QKU21879.1"/>
    <property type="molecule type" value="Genomic_DNA"/>
</dbReference>
<dbReference type="Gene3D" id="3.30.160.390">
    <property type="entry name" value="Integrase, DNA-binding domain"/>
    <property type="match status" value="1"/>
</dbReference>
<dbReference type="GO" id="GO:0015074">
    <property type="term" value="P:DNA integration"/>
    <property type="evidence" value="ECO:0007669"/>
    <property type="project" value="UniProtKB-KW"/>
</dbReference>
<organism evidence="6 7">
    <name type="scientific">Acinetobacter lwoffii</name>
    <dbReference type="NCBI Taxonomy" id="28090"/>
    <lineage>
        <taxon>Bacteria</taxon>
        <taxon>Pseudomonadati</taxon>
        <taxon>Pseudomonadota</taxon>
        <taxon>Gammaproteobacteria</taxon>
        <taxon>Moraxellales</taxon>
        <taxon>Moraxellaceae</taxon>
        <taxon>Acinetobacter</taxon>
    </lineage>
</organism>
<dbReference type="Pfam" id="PF00589">
    <property type="entry name" value="Phage_integrase"/>
    <property type="match status" value="1"/>
</dbReference>
<dbReference type="InterPro" id="IPR038488">
    <property type="entry name" value="Integrase_DNA-bd_sf"/>
</dbReference>
<dbReference type="InterPro" id="IPR010998">
    <property type="entry name" value="Integrase_recombinase_N"/>
</dbReference>
<dbReference type="GO" id="GO:0003677">
    <property type="term" value="F:DNA binding"/>
    <property type="evidence" value="ECO:0007669"/>
    <property type="project" value="UniProtKB-KW"/>
</dbReference>
<keyword evidence="3" id="KW-0238">DNA-binding</keyword>